<dbReference type="Gene3D" id="2.160.20.10">
    <property type="entry name" value="Single-stranded right-handed beta-helix, Pectin lyase-like"/>
    <property type="match status" value="1"/>
</dbReference>
<keyword evidence="1" id="KW-0677">Repeat</keyword>
<name>A0A0S8FRE7_UNCW3</name>
<proteinExistence type="predicted"/>
<dbReference type="InterPro" id="IPR051550">
    <property type="entry name" value="SCF-Subunits/Alg-Epimerases"/>
</dbReference>
<dbReference type="InterPro" id="IPR006626">
    <property type="entry name" value="PbH1"/>
</dbReference>
<feature type="domain" description="Periplasmic copper-binding protein NosD beta helix" evidence="2">
    <location>
        <begin position="141"/>
        <end position="288"/>
    </location>
</feature>
<protein>
    <recommendedName>
        <fullName evidence="2">Periplasmic copper-binding protein NosD beta helix domain-containing protein</fullName>
    </recommendedName>
</protein>
<dbReference type="AlphaFoldDB" id="A0A0S8FRE7"/>
<accession>A0A0S8FRE7</accession>
<evidence type="ECO:0000313" key="3">
    <source>
        <dbReference type="EMBL" id="KPK63271.1"/>
    </source>
</evidence>
<evidence type="ECO:0000256" key="1">
    <source>
        <dbReference type="ARBA" id="ARBA00022737"/>
    </source>
</evidence>
<evidence type="ECO:0000259" key="2">
    <source>
        <dbReference type="Pfam" id="PF05048"/>
    </source>
</evidence>
<reference evidence="3 4" key="1">
    <citation type="journal article" date="2015" name="Microbiome">
        <title>Genomic resolution of linkages in carbon, nitrogen, and sulfur cycling among widespread estuary sediment bacteria.</title>
        <authorList>
            <person name="Baker B.J."/>
            <person name="Lazar C.S."/>
            <person name="Teske A.P."/>
            <person name="Dick G.J."/>
        </authorList>
    </citation>
    <scope>NUCLEOTIDE SEQUENCE [LARGE SCALE GENOMIC DNA]</scope>
    <source>
        <strain evidence="3">SM23_42</strain>
    </source>
</reference>
<dbReference type="EMBL" id="LJUJ01000016">
    <property type="protein sequence ID" value="KPK63271.1"/>
    <property type="molecule type" value="Genomic_DNA"/>
</dbReference>
<dbReference type="Proteomes" id="UP000051373">
    <property type="component" value="Unassembled WGS sequence"/>
</dbReference>
<comment type="caution">
    <text evidence="3">The sequence shown here is derived from an EMBL/GenBank/DDBJ whole genome shotgun (WGS) entry which is preliminary data.</text>
</comment>
<dbReference type="SUPFAM" id="SSF51126">
    <property type="entry name" value="Pectin lyase-like"/>
    <property type="match status" value="1"/>
</dbReference>
<organism evidence="3 4">
    <name type="scientific">candidate division WOR_3 bacterium SM23_42</name>
    <dbReference type="NCBI Taxonomy" id="1703779"/>
    <lineage>
        <taxon>Bacteria</taxon>
        <taxon>Bacteria division WOR-3</taxon>
    </lineage>
</organism>
<dbReference type="SMART" id="SM00710">
    <property type="entry name" value="PbH1"/>
    <property type="match status" value="6"/>
</dbReference>
<dbReference type="InterPro" id="IPR011050">
    <property type="entry name" value="Pectin_lyase_fold/virulence"/>
</dbReference>
<sequence length="402" mass="42376">MKKHSILTEGIVVLLFLFGAAHATTWYVHPDSTLNSIQAGIDLCSTGDTVLVGAGTYFENINFNGMAITVTSEYGPDTTTIDGSSPAHPDSGSVVLFKSGENNSSVLDGFTLTRGIGTNMPWGHSGGGIECCNASSPTIINNIITADTVTGYGGGIECDYNCNPIISNNTITMNQAGESGGGIEFYDASPTITNNVIDGNEATYGGGIVIGDYCSGDISHNTITNNTATPTGGGGGIFLCQNTTTLIQHNLIANNFNDGVCSGWPGNPTIYCNDIIDNEGYAIRNTASSVTIDADSNWWGDATGPYHPDSNPGGLGDTVSDYVDFIPWLTSPGVEEQPIIKPVEKHENLTASIFRGSLHLPEGKNCIVFDITGRVVEPSKIRPGIYFIEVDGVVTQKVVKVR</sequence>
<dbReference type="InterPro" id="IPR012334">
    <property type="entry name" value="Pectin_lyas_fold"/>
</dbReference>
<dbReference type="STRING" id="1703779.AMJ83_07945"/>
<gene>
    <name evidence="3" type="ORF">AMJ83_07945</name>
</gene>
<dbReference type="Pfam" id="PF05048">
    <property type="entry name" value="NosD"/>
    <property type="match status" value="1"/>
</dbReference>
<dbReference type="PANTHER" id="PTHR22990:SF15">
    <property type="entry name" value="F-BOX ONLY PROTEIN 10"/>
    <property type="match status" value="1"/>
</dbReference>
<dbReference type="PANTHER" id="PTHR22990">
    <property type="entry name" value="F-BOX ONLY PROTEIN"/>
    <property type="match status" value="1"/>
</dbReference>
<dbReference type="InterPro" id="IPR007742">
    <property type="entry name" value="NosD_dom"/>
</dbReference>
<evidence type="ECO:0000313" key="4">
    <source>
        <dbReference type="Proteomes" id="UP000051373"/>
    </source>
</evidence>